<sequence length="104" mass="12097">MTSVGTSLLILHLLEARDMYGYQIISELAERSGNVFEFQEGTLYPVLHAMQKDEYIESYAVKAENGRLRKYYKITERGKKQLHAKKREWRTFSTAMESMIGDQA</sequence>
<keyword evidence="3" id="KW-1185">Reference proteome</keyword>
<dbReference type="SUPFAM" id="SSF46785">
    <property type="entry name" value="Winged helix' DNA-binding domain"/>
    <property type="match status" value="1"/>
</dbReference>
<dbReference type="InterPro" id="IPR036390">
    <property type="entry name" value="WH_DNA-bd_sf"/>
</dbReference>
<name>A0ABR7EGF5_9FIRM</name>
<dbReference type="PANTHER" id="PTHR33169">
    <property type="entry name" value="PADR-FAMILY TRANSCRIPTIONAL REGULATOR"/>
    <property type="match status" value="1"/>
</dbReference>
<dbReference type="Gene3D" id="1.10.10.10">
    <property type="entry name" value="Winged helix-like DNA-binding domain superfamily/Winged helix DNA-binding domain"/>
    <property type="match status" value="1"/>
</dbReference>
<evidence type="ECO:0000313" key="3">
    <source>
        <dbReference type="Proteomes" id="UP000606889"/>
    </source>
</evidence>
<dbReference type="InterPro" id="IPR005149">
    <property type="entry name" value="Tscrpt_reg_PadR_N"/>
</dbReference>
<reference evidence="2 3" key="1">
    <citation type="submission" date="2020-08" db="EMBL/GenBank/DDBJ databases">
        <title>Genome public.</title>
        <authorList>
            <person name="Liu C."/>
            <person name="Sun Q."/>
        </authorList>
    </citation>
    <scope>NUCLEOTIDE SEQUENCE [LARGE SCALE GENOMIC DNA]</scope>
    <source>
        <strain evidence="2 3">NSJ-35</strain>
    </source>
</reference>
<accession>A0ABR7EGF5</accession>
<dbReference type="PANTHER" id="PTHR33169:SF14">
    <property type="entry name" value="TRANSCRIPTIONAL REGULATOR RV3488"/>
    <property type="match status" value="1"/>
</dbReference>
<evidence type="ECO:0000313" key="2">
    <source>
        <dbReference type="EMBL" id="MBC5648843.1"/>
    </source>
</evidence>
<dbReference type="Proteomes" id="UP000606889">
    <property type="component" value="Unassembled WGS sequence"/>
</dbReference>
<protein>
    <submittedName>
        <fullName evidence="2">Helix-turn-helix transcriptional regulator</fullName>
    </submittedName>
</protein>
<dbReference type="Pfam" id="PF03551">
    <property type="entry name" value="PadR"/>
    <property type="match status" value="1"/>
</dbReference>
<comment type="caution">
    <text evidence="2">The sequence shown here is derived from an EMBL/GenBank/DDBJ whole genome shotgun (WGS) entry which is preliminary data.</text>
</comment>
<evidence type="ECO:0000259" key="1">
    <source>
        <dbReference type="Pfam" id="PF03551"/>
    </source>
</evidence>
<feature type="domain" description="Transcription regulator PadR N-terminal" evidence="1">
    <location>
        <begin position="10"/>
        <end position="83"/>
    </location>
</feature>
<gene>
    <name evidence="2" type="ORF">H8S18_10890</name>
</gene>
<dbReference type="InterPro" id="IPR052509">
    <property type="entry name" value="Metal_resp_DNA-bind_regulator"/>
</dbReference>
<proteinExistence type="predicted"/>
<dbReference type="EMBL" id="JACOON010000005">
    <property type="protein sequence ID" value="MBC5648843.1"/>
    <property type="molecule type" value="Genomic_DNA"/>
</dbReference>
<organism evidence="2 3">
    <name type="scientific">Christensenella tenuis</name>
    <dbReference type="NCBI Taxonomy" id="2763033"/>
    <lineage>
        <taxon>Bacteria</taxon>
        <taxon>Bacillati</taxon>
        <taxon>Bacillota</taxon>
        <taxon>Clostridia</taxon>
        <taxon>Christensenellales</taxon>
        <taxon>Christensenellaceae</taxon>
        <taxon>Christensenella</taxon>
    </lineage>
</organism>
<dbReference type="InterPro" id="IPR036388">
    <property type="entry name" value="WH-like_DNA-bd_sf"/>
</dbReference>